<dbReference type="GO" id="GO:0005886">
    <property type="term" value="C:plasma membrane"/>
    <property type="evidence" value="ECO:0007669"/>
    <property type="project" value="UniProtKB-SubCell"/>
</dbReference>
<evidence type="ECO:0000256" key="5">
    <source>
        <dbReference type="ARBA" id="ARBA00023136"/>
    </source>
</evidence>
<evidence type="ECO:0000256" key="3">
    <source>
        <dbReference type="ARBA" id="ARBA00022692"/>
    </source>
</evidence>
<dbReference type="PANTHER" id="PTHR12385">
    <property type="entry name" value="CHOLINE TRANSPORTER-LIKE (SLC FAMILY 44)"/>
    <property type="match status" value="1"/>
</dbReference>
<feature type="transmembrane region" description="Helical" evidence="7">
    <location>
        <begin position="39"/>
        <end position="59"/>
    </location>
</feature>
<evidence type="ECO:0000256" key="8">
    <source>
        <dbReference type="SAM" id="MobiDB-lite"/>
    </source>
</evidence>
<keyword evidence="4 7" id="KW-1133">Transmembrane helix</keyword>
<accession>A0A7S1BZ86</accession>
<gene>
    <name evidence="9" type="ORF">CHYS00102_LOCUS28491</name>
</gene>
<dbReference type="GO" id="GO:0022857">
    <property type="term" value="F:transmembrane transporter activity"/>
    <property type="evidence" value="ECO:0007669"/>
    <property type="project" value="UniProtKB-UniRule"/>
</dbReference>
<organism evidence="9">
    <name type="scientific">Corethron hystrix</name>
    <dbReference type="NCBI Taxonomy" id="216773"/>
    <lineage>
        <taxon>Eukaryota</taxon>
        <taxon>Sar</taxon>
        <taxon>Stramenopiles</taxon>
        <taxon>Ochrophyta</taxon>
        <taxon>Bacillariophyta</taxon>
        <taxon>Coscinodiscophyceae</taxon>
        <taxon>Corethrophycidae</taxon>
        <taxon>Corethrales</taxon>
        <taxon>Corethraceae</taxon>
        <taxon>Corethron</taxon>
    </lineage>
</organism>
<comment type="function">
    <text evidence="7">Choline transporter.</text>
</comment>
<name>A0A7S1BZ86_9STRA</name>
<feature type="compositionally biased region" description="Basic and acidic residues" evidence="8">
    <location>
        <begin position="9"/>
        <end position="20"/>
    </location>
</feature>
<feature type="transmembrane region" description="Helical" evidence="7">
    <location>
        <begin position="622"/>
        <end position="644"/>
    </location>
</feature>
<dbReference type="AlphaFoldDB" id="A0A7S1BZ86"/>
<feature type="transmembrane region" description="Helical" evidence="7">
    <location>
        <begin position="292"/>
        <end position="311"/>
    </location>
</feature>
<feature type="transmembrane region" description="Helical" evidence="7">
    <location>
        <begin position="394"/>
        <end position="416"/>
    </location>
</feature>
<feature type="region of interest" description="Disordered" evidence="8">
    <location>
        <begin position="1"/>
        <end position="28"/>
    </location>
</feature>
<dbReference type="EMBL" id="HBFR01038998">
    <property type="protein sequence ID" value="CAD8901272.1"/>
    <property type="molecule type" value="Transcribed_RNA"/>
</dbReference>
<evidence type="ECO:0000256" key="2">
    <source>
        <dbReference type="ARBA" id="ARBA00007168"/>
    </source>
</evidence>
<keyword evidence="5 7" id="KW-0472">Membrane</keyword>
<evidence type="ECO:0000256" key="7">
    <source>
        <dbReference type="RuleBase" id="RU368066"/>
    </source>
</evidence>
<proteinExistence type="inferred from homology"/>
<dbReference type="PANTHER" id="PTHR12385:SF14">
    <property type="entry name" value="CHOLINE TRANSPORTER-LIKE 2"/>
    <property type="match status" value="1"/>
</dbReference>
<evidence type="ECO:0000256" key="4">
    <source>
        <dbReference type="ARBA" id="ARBA00022989"/>
    </source>
</evidence>
<feature type="transmembrane region" description="Helical" evidence="7">
    <location>
        <begin position="210"/>
        <end position="234"/>
    </location>
</feature>
<feature type="transmembrane region" description="Helical" evidence="7">
    <location>
        <begin position="549"/>
        <end position="570"/>
    </location>
</feature>
<feature type="transmembrane region" description="Helical" evidence="7">
    <location>
        <begin position="332"/>
        <end position="359"/>
    </location>
</feature>
<evidence type="ECO:0000313" key="9">
    <source>
        <dbReference type="EMBL" id="CAD8901272.1"/>
    </source>
</evidence>
<evidence type="ECO:0000256" key="1">
    <source>
        <dbReference type="ARBA" id="ARBA00004141"/>
    </source>
</evidence>
<reference evidence="9" key="1">
    <citation type="submission" date="2021-01" db="EMBL/GenBank/DDBJ databases">
        <authorList>
            <person name="Corre E."/>
            <person name="Pelletier E."/>
            <person name="Niang G."/>
            <person name="Scheremetjew M."/>
            <person name="Finn R."/>
            <person name="Kale V."/>
            <person name="Holt S."/>
            <person name="Cochrane G."/>
            <person name="Meng A."/>
            <person name="Brown T."/>
            <person name="Cohen L."/>
        </authorList>
    </citation>
    <scope>NUCLEOTIDE SEQUENCE</scope>
    <source>
        <strain evidence="9">308</strain>
    </source>
</reference>
<comment type="subcellular location">
    <subcellularLocation>
        <location evidence="7">Cell membrane</location>
        <topology evidence="7">Multi-pass membrane protein</topology>
    </subcellularLocation>
    <subcellularLocation>
        <location evidence="1">Membrane</location>
        <topology evidence="1">Multi-pass membrane protein</topology>
    </subcellularLocation>
</comment>
<feature type="transmembrane region" description="Helical" evidence="7">
    <location>
        <begin position="241"/>
        <end position="264"/>
    </location>
</feature>
<keyword evidence="3 7" id="KW-0812">Transmembrane</keyword>
<dbReference type="Pfam" id="PF04515">
    <property type="entry name" value="Choline_transpo"/>
    <property type="match status" value="1"/>
</dbReference>
<keyword evidence="6" id="KW-0325">Glycoprotein</keyword>
<dbReference type="InterPro" id="IPR007603">
    <property type="entry name" value="Choline_transptr-like"/>
</dbReference>
<feature type="transmembrane region" description="Helical" evidence="7">
    <location>
        <begin position="590"/>
        <end position="615"/>
    </location>
</feature>
<comment type="similarity">
    <text evidence="2 7">Belongs to the CTL (choline transporter-like) family.</text>
</comment>
<sequence>MKSQQDLTNFDKEMGAEDRLSAPPDFDGPVKERKVTDPLCLLLLLFSWAAMTYLGVWAFQGGDVYNLVKPKDYLARNCGADTDESGTVLSEKWVLVDQALNGVCRDTCPNSTIFNPVDKSELICKDEETISSMELCNNVTDASLLVLCGACFYQVESTDVYDVCVPNDIDAIEETLSLVESNMNLQTEDRFSGKILGKNAMYIEKFARDVWVSVYMVLGIGIGGATILGLLFLVLLRSPGFVYITVWTSAISIPIILAGIGYGFHELKNYYEENPEEIQHVSNDNVNLAVQISSYVFYALAGFVLLLLIALRKRIALAIGITKAAARSVMSVPLTIFYPIVQVIGFCSFMAPWCAYFLFLSATGTTTSTTVELYGIYPVTYNKYAFSNEASYGFWYLLFCLYWTSQFIVALGQISLSMCYSKWYFTVDKDDGVDITVAKATGITICKHTGTAAFGSLVIAIIQLLRSFVLWTQKKIKQAGADNKCVDVVICCCQCCLFCLERCMKFVSKNAYIQTAIFGHSFCKGAHEAFFLILRNAARMAAVGIVSELSMVFCKFFIIFGCALSAFYGIQEVYGSEVSSVGGLAVAVGFLAWFIGDMFTEVLGIAVSTIFQCFIADEEVRLCCVSHIFLSYLTGTYVLPWNLFRCFLELDPTMCQRNWMIF</sequence>
<protein>
    <recommendedName>
        <fullName evidence="7">Choline transporter-like protein</fullName>
    </recommendedName>
</protein>
<evidence type="ECO:0000256" key="6">
    <source>
        <dbReference type="ARBA" id="ARBA00023180"/>
    </source>
</evidence>